<dbReference type="AlphaFoldDB" id="A0ABD5SX64"/>
<organism evidence="2 3">
    <name type="scientific">Natrinema soli</name>
    <dbReference type="NCBI Taxonomy" id="1930624"/>
    <lineage>
        <taxon>Archaea</taxon>
        <taxon>Methanobacteriati</taxon>
        <taxon>Methanobacteriota</taxon>
        <taxon>Stenosarchaea group</taxon>
        <taxon>Halobacteria</taxon>
        <taxon>Halobacteriales</taxon>
        <taxon>Natrialbaceae</taxon>
        <taxon>Natrinema</taxon>
    </lineage>
</organism>
<comment type="caution">
    <text evidence="2">The sequence shown here is derived from an EMBL/GenBank/DDBJ whole genome shotgun (WGS) entry which is preliminary data.</text>
</comment>
<dbReference type="Proteomes" id="UP001596383">
    <property type="component" value="Unassembled WGS sequence"/>
</dbReference>
<dbReference type="InterPro" id="IPR043952">
    <property type="entry name" value="DUF5783"/>
</dbReference>
<accession>A0ABD5SX64</accession>
<reference evidence="2 3" key="1">
    <citation type="journal article" date="2019" name="Int. J. Syst. Evol. Microbiol.">
        <title>The Global Catalogue of Microorganisms (GCM) 10K type strain sequencing project: providing services to taxonomists for standard genome sequencing and annotation.</title>
        <authorList>
            <consortium name="The Broad Institute Genomics Platform"/>
            <consortium name="The Broad Institute Genome Sequencing Center for Infectious Disease"/>
            <person name="Wu L."/>
            <person name="Ma J."/>
        </authorList>
    </citation>
    <scope>NUCLEOTIDE SEQUENCE [LARGE SCALE GENOMIC DNA]</scope>
    <source>
        <strain evidence="2 3">LMG 29247</strain>
    </source>
</reference>
<feature type="region of interest" description="Disordered" evidence="1">
    <location>
        <begin position="51"/>
        <end position="90"/>
    </location>
</feature>
<evidence type="ECO:0000256" key="1">
    <source>
        <dbReference type="SAM" id="MobiDB-lite"/>
    </source>
</evidence>
<feature type="compositionally biased region" description="Basic and acidic residues" evidence="1">
    <location>
        <begin position="55"/>
        <end position="65"/>
    </location>
</feature>
<sequence length="123" mass="14518">MADFDPEKFEDKYANYFPELQQAYKNAFNRMNDRYDSQLVHAIDQQVLNESEPFYEGRAEQRSADDSSGQSPREHDGEFRIELPDDPHGRLSDVLVDEERFETVLEEYVEEIETELQRVFGFA</sequence>
<gene>
    <name evidence="2" type="ORF">ACFQE6_29700</name>
</gene>
<protein>
    <submittedName>
        <fullName evidence="2">DUF5783 family protein</fullName>
    </submittedName>
</protein>
<proteinExistence type="predicted"/>
<dbReference type="Pfam" id="PF19095">
    <property type="entry name" value="DUF5783"/>
    <property type="match status" value="1"/>
</dbReference>
<evidence type="ECO:0000313" key="3">
    <source>
        <dbReference type="Proteomes" id="UP001596383"/>
    </source>
</evidence>
<feature type="compositionally biased region" description="Basic and acidic residues" evidence="1">
    <location>
        <begin position="72"/>
        <end position="90"/>
    </location>
</feature>
<dbReference type="EMBL" id="JBHSWV010000663">
    <property type="protein sequence ID" value="MFC6769040.1"/>
    <property type="molecule type" value="Genomic_DNA"/>
</dbReference>
<keyword evidence="3" id="KW-1185">Reference proteome</keyword>
<name>A0ABD5SX64_9EURY</name>
<dbReference type="RefSeq" id="WP_273741753.1">
    <property type="nucleotide sequence ID" value="NZ_JAQIVI010000663.1"/>
</dbReference>
<evidence type="ECO:0000313" key="2">
    <source>
        <dbReference type="EMBL" id="MFC6769040.1"/>
    </source>
</evidence>